<comment type="caution">
    <text evidence="1">The sequence shown here is derived from an EMBL/GenBank/DDBJ whole genome shotgun (WGS) entry which is preliminary data.</text>
</comment>
<dbReference type="AlphaFoldDB" id="A0A0F9TSD0"/>
<dbReference type="EMBL" id="LAZR01001038">
    <property type="protein sequence ID" value="KKN52031.1"/>
    <property type="molecule type" value="Genomic_DNA"/>
</dbReference>
<proteinExistence type="predicted"/>
<sequence length="89" mass="10296">MDLETKETKRQIDVELKHLENVANKAIEISSDLEIKLKRIMMPITEGTGDEDTSEYKEVCDIAHSICLLKDKILSSNEKFYNIINRIEL</sequence>
<gene>
    <name evidence="1" type="ORF">LCGC14_0616830</name>
</gene>
<name>A0A0F9TSD0_9ZZZZ</name>
<protein>
    <submittedName>
        <fullName evidence="1">Uncharacterized protein</fullName>
    </submittedName>
</protein>
<organism evidence="1">
    <name type="scientific">marine sediment metagenome</name>
    <dbReference type="NCBI Taxonomy" id="412755"/>
    <lineage>
        <taxon>unclassified sequences</taxon>
        <taxon>metagenomes</taxon>
        <taxon>ecological metagenomes</taxon>
    </lineage>
</organism>
<accession>A0A0F9TSD0</accession>
<evidence type="ECO:0000313" key="1">
    <source>
        <dbReference type="EMBL" id="KKN52031.1"/>
    </source>
</evidence>
<reference evidence="1" key="1">
    <citation type="journal article" date="2015" name="Nature">
        <title>Complex archaea that bridge the gap between prokaryotes and eukaryotes.</title>
        <authorList>
            <person name="Spang A."/>
            <person name="Saw J.H."/>
            <person name="Jorgensen S.L."/>
            <person name="Zaremba-Niedzwiedzka K."/>
            <person name="Martijn J."/>
            <person name="Lind A.E."/>
            <person name="van Eijk R."/>
            <person name="Schleper C."/>
            <person name="Guy L."/>
            <person name="Ettema T.J."/>
        </authorList>
    </citation>
    <scope>NUCLEOTIDE SEQUENCE</scope>
</reference>